<dbReference type="InterPro" id="IPR009867">
    <property type="entry name" value="DUF1422"/>
</dbReference>
<feature type="transmembrane region" description="Helical" evidence="1">
    <location>
        <begin position="93"/>
        <end position="110"/>
    </location>
</feature>
<name>A0A830ZEN8_9ENTR</name>
<evidence type="ECO:0000313" key="2">
    <source>
        <dbReference type="EMBL" id="APZ07528.1"/>
    </source>
</evidence>
<feature type="transmembrane region" description="Helical" evidence="1">
    <location>
        <begin position="62"/>
        <end position="81"/>
    </location>
</feature>
<keyword evidence="3" id="KW-1185">Reference proteome</keyword>
<evidence type="ECO:0000256" key="1">
    <source>
        <dbReference type="SAM" id="Phobius"/>
    </source>
</evidence>
<dbReference type="Pfam" id="PF07226">
    <property type="entry name" value="DUF1422"/>
    <property type="match status" value="1"/>
</dbReference>
<dbReference type="AlphaFoldDB" id="A0A830ZEN8"/>
<evidence type="ECO:0008006" key="4">
    <source>
        <dbReference type="Google" id="ProtNLM"/>
    </source>
</evidence>
<keyword evidence="1" id="KW-1133">Transmembrane helix</keyword>
<sequence>MKQSGQEKGTLLLALIAGLSINGTFTAVFSSLVPFSLFPIISLVLTIYCLHQRYQNRTMPVGLPGLSAACFILGVLLYSAVVRAEYPDMGSNFLPALLAVILVFWIGFRLRNRSRQYEASDSE</sequence>
<dbReference type="EMBL" id="CP019445">
    <property type="protein sequence ID" value="APZ07528.1"/>
    <property type="molecule type" value="Genomic_DNA"/>
</dbReference>
<keyword evidence="1" id="KW-0472">Membrane</keyword>
<dbReference type="GeneID" id="77485806"/>
<dbReference type="RefSeq" id="WP_023479341.1">
    <property type="nucleotide sequence ID" value="NZ_CP019445.1"/>
</dbReference>
<accession>A0A830ZEN8</accession>
<evidence type="ECO:0000313" key="3">
    <source>
        <dbReference type="Proteomes" id="UP000187148"/>
    </source>
</evidence>
<dbReference type="Proteomes" id="UP000187148">
    <property type="component" value="Chromosome"/>
</dbReference>
<protein>
    <recommendedName>
        <fullName evidence="4">YijD family membrane protein</fullName>
    </recommendedName>
</protein>
<keyword evidence="1" id="KW-0812">Transmembrane</keyword>
<feature type="transmembrane region" description="Helical" evidence="1">
    <location>
        <begin position="33"/>
        <end position="50"/>
    </location>
</feature>
<dbReference type="KEGG" id="kco:BWI95_00880"/>
<reference evidence="2 3" key="1">
    <citation type="submission" date="2017-01" db="EMBL/GenBank/DDBJ databases">
        <authorList>
            <person name="Cao J.-M."/>
        </authorList>
    </citation>
    <scope>NUCLEOTIDE SEQUENCE [LARGE SCALE GENOMIC DNA]</scope>
    <source>
        <strain evidence="2 3">888-76</strain>
    </source>
</reference>
<dbReference type="NCBIfam" id="NF008278">
    <property type="entry name" value="PRK11056.1"/>
    <property type="match status" value="1"/>
</dbReference>
<organism evidence="2 3">
    <name type="scientific">Kosakonia cowanii JCM 10956 = DSM 18146</name>
    <dbReference type="NCBI Taxonomy" id="1300165"/>
    <lineage>
        <taxon>Bacteria</taxon>
        <taxon>Pseudomonadati</taxon>
        <taxon>Pseudomonadota</taxon>
        <taxon>Gammaproteobacteria</taxon>
        <taxon>Enterobacterales</taxon>
        <taxon>Enterobacteriaceae</taxon>
        <taxon>Kosakonia</taxon>
    </lineage>
</organism>
<proteinExistence type="predicted"/>
<gene>
    <name evidence="2" type="ORF">BWI95_00880</name>
</gene>